<dbReference type="AlphaFoldDB" id="A0A6J6F8H9"/>
<dbReference type="InterPro" id="IPR047806">
    <property type="entry name" value="IHF_actinobact"/>
</dbReference>
<dbReference type="InterPro" id="IPR055201">
    <property type="entry name" value="IHF-like_H2TH"/>
</dbReference>
<protein>
    <submittedName>
        <fullName evidence="2">Unannotated protein</fullName>
    </submittedName>
</protein>
<feature type="domain" description="Integration host factor-like helix-two turn-helix" evidence="1">
    <location>
        <begin position="34"/>
        <end position="101"/>
    </location>
</feature>
<sequence>MGAPPVLTLAERQAALIKATAARQERARVKEQIKKGVIPLNEVLESQSPAILKMRVKALLEAIPGVGVMRAATIMERIGISEKRRVKGLGAQQLAALKSEFGVNS</sequence>
<organism evidence="2">
    <name type="scientific">freshwater metagenome</name>
    <dbReference type="NCBI Taxonomy" id="449393"/>
    <lineage>
        <taxon>unclassified sequences</taxon>
        <taxon>metagenomes</taxon>
        <taxon>ecological metagenomes</taxon>
    </lineage>
</organism>
<proteinExistence type="predicted"/>
<dbReference type="GO" id="GO:0003676">
    <property type="term" value="F:nucleic acid binding"/>
    <property type="evidence" value="ECO:0007669"/>
    <property type="project" value="InterPro"/>
</dbReference>
<accession>A0A6J6F8H9</accession>
<dbReference type="InterPro" id="IPR010979">
    <property type="entry name" value="Ribosomal_uS13-like_H2TH"/>
</dbReference>
<evidence type="ECO:0000259" key="1">
    <source>
        <dbReference type="Pfam" id="PF22525"/>
    </source>
</evidence>
<dbReference type="Gene3D" id="1.10.8.50">
    <property type="match status" value="1"/>
</dbReference>
<dbReference type="EMBL" id="CAEZUF010000003">
    <property type="protein sequence ID" value="CAB4583939.1"/>
    <property type="molecule type" value="Genomic_DNA"/>
</dbReference>
<evidence type="ECO:0000313" key="2">
    <source>
        <dbReference type="EMBL" id="CAB4583939.1"/>
    </source>
</evidence>
<name>A0A6J6F8H9_9ZZZZ</name>
<gene>
    <name evidence="2" type="ORF">UFOPK1791_00089</name>
</gene>
<dbReference type="SUPFAM" id="SSF46946">
    <property type="entry name" value="S13-like H2TH domain"/>
    <property type="match status" value="1"/>
</dbReference>
<reference evidence="2" key="1">
    <citation type="submission" date="2020-05" db="EMBL/GenBank/DDBJ databases">
        <authorList>
            <person name="Chiriac C."/>
            <person name="Salcher M."/>
            <person name="Ghai R."/>
            <person name="Kavagutti S V."/>
        </authorList>
    </citation>
    <scope>NUCLEOTIDE SEQUENCE</scope>
</reference>
<dbReference type="Pfam" id="PF22525">
    <property type="entry name" value="H2TH_5"/>
    <property type="match status" value="1"/>
</dbReference>
<dbReference type="NCBIfam" id="NF041260">
    <property type="entry name" value="actino_IHF"/>
    <property type="match status" value="1"/>
</dbReference>